<dbReference type="Proteomes" id="UP000324233">
    <property type="component" value="Chromosome"/>
</dbReference>
<keyword evidence="2" id="KW-1185">Reference proteome</keyword>
<gene>
    <name evidence="1" type="ORF">OJF2_47210</name>
</gene>
<dbReference type="KEGG" id="agv:OJF2_47210"/>
<dbReference type="AlphaFoldDB" id="A0A5B9W829"/>
<evidence type="ECO:0008006" key="3">
    <source>
        <dbReference type="Google" id="ProtNLM"/>
    </source>
</evidence>
<dbReference type="OrthoDB" id="5638018at2"/>
<dbReference type="RefSeq" id="WP_148595876.1">
    <property type="nucleotide sequence ID" value="NZ_CP042997.1"/>
</dbReference>
<proteinExistence type="predicted"/>
<dbReference type="Gene3D" id="3.20.170.20">
    <property type="entry name" value="Protein of unknown function DUF952"/>
    <property type="match status" value="1"/>
</dbReference>
<dbReference type="PANTHER" id="PTHR34129:SF1">
    <property type="entry name" value="DUF952 DOMAIN-CONTAINING PROTEIN"/>
    <property type="match status" value="1"/>
</dbReference>
<dbReference type="Pfam" id="PF06108">
    <property type="entry name" value="DUF952"/>
    <property type="match status" value="1"/>
</dbReference>
<protein>
    <recommendedName>
        <fullName evidence="3">DUF952 domain-containing protein</fullName>
    </recommendedName>
</protein>
<accession>A0A5B9W829</accession>
<reference evidence="1 2" key="1">
    <citation type="submission" date="2019-08" db="EMBL/GenBank/DDBJ databases">
        <title>Deep-cultivation of Planctomycetes and their phenomic and genomic characterization uncovers novel biology.</title>
        <authorList>
            <person name="Wiegand S."/>
            <person name="Jogler M."/>
            <person name="Boedeker C."/>
            <person name="Pinto D."/>
            <person name="Vollmers J."/>
            <person name="Rivas-Marin E."/>
            <person name="Kohn T."/>
            <person name="Peeters S.H."/>
            <person name="Heuer A."/>
            <person name="Rast P."/>
            <person name="Oberbeckmann S."/>
            <person name="Bunk B."/>
            <person name="Jeske O."/>
            <person name="Meyerdierks A."/>
            <person name="Storesund J.E."/>
            <person name="Kallscheuer N."/>
            <person name="Luecker S."/>
            <person name="Lage O.M."/>
            <person name="Pohl T."/>
            <person name="Merkel B.J."/>
            <person name="Hornburger P."/>
            <person name="Mueller R.-W."/>
            <person name="Bruemmer F."/>
            <person name="Labrenz M."/>
            <person name="Spormann A.M."/>
            <person name="Op den Camp H."/>
            <person name="Overmann J."/>
            <person name="Amann R."/>
            <person name="Jetten M.S.M."/>
            <person name="Mascher T."/>
            <person name="Medema M.H."/>
            <person name="Devos D.P."/>
            <person name="Kaster A.-K."/>
            <person name="Ovreas L."/>
            <person name="Rohde M."/>
            <person name="Galperin M.Y."/>
            <person name="Jogler C."/>
        </authorList>
    </citation>
    <scope>NUCLEOTIDE SEQUENCE [LARGE SCALE GENOMIC DNA]</scope>
    <source>
        <strain evidence="1 2">OJF2</strain>
    </source>
</reference>
<organism evidence="1 2">
    <name type="scientific">Aquisphaera giovannonii</name>
    <dbReference type="NCBI Taxonomy" id="406548"/>
    <lineage>
        <taxon>Bacteria</taxon>
        <taxon>Pseudomonadati</taxon>
        <taxon>Planctomycetota</taxon>
        <taxon>Planctomycetia</taxon>
        <taxon>Isosphaerales</taxon>
        <taxon>Isosphaeraceae</taxon>
        <taxon>Aquisphaera</taxon>
    </lineage>
</organism>
<dbReference type="InterPro" id="IPR009297">
    <property type="entry name" value="DUF952"/>
</dbReference>
<sequence length="109" mass="12115">MAEILRITPREMWEQAVAAGEFRSDDLAAEGFIHCATLEQLPFVRGKFYRGRTGLVVLRIDAEKLSSPLVWENPHPVMKLFPHVYGPINLDAVLEVVPLEELASGDGDG</sequence>
<evidence type="ECO:0000313" key="1">
    <source>
        <dbReference type="EMBL" id="QEH36161.1"/>
    </source>
</evidence>
<dbReference type="SUPFAM" id="SSF56399">
    <property type="entry name" value="ADP-ribosylation"/>
    <property type="match status" value="1"/>
</dbReference>
<dbReference type="PANTHER" id="PTHR34129">
    <property type="entry name" value="BLR1139 PROTEIN"/>
    <property type="match status" value="1"/>
</dbReference>
<dbReference type="EMBL" id="CP042997">
    <property type="protein sequence ID" value="QEH36161.1"/>
    <property type="molecule type" value="Genomic_DNA"/>
</dbReference>
<evidence type="ECO:0000313" key="2">
    <source>
        <dbReference type="Proteomes" id="UP000324233"/>
    </source>
</evidence>
<name>A0A5B9W829_9BACT</name>